<evidence type="ECO:0000256" key="7">
    <source>
        <dbReference type="RuleBase" id="RU361259"/>
    </source>
</evidence>
<comment type="catalytic activity">
    <reaction evidence="6 7">
        <text>alpha-D-glucose 1-phosphate + UTP + H(+) = UDP-alpha-D-glucose + diphosphate</text>
        <dbReference type="Rhea" id="RHEA:19889"/>
        <dbReference type="ChEBI" id="CHEBI:15378"/>
        <dbReference type="ChEBI" id="CHEBI:33019"/>
        <dbReference type="ChEBI" id="CHEBI:46398"/>
        <dbReference type="ChEBI" id="CHEBI:58601"/>
        <dbReference type="ChEBI" id="CHEBI:58885"/>
        <dbReference type="EC" id="2.7.7.9"/>
    </reaction>
</comment>
<dbReference type="EMBL" id="LSFI01000005">
    <property type="protein sequence ID" value="OAG28429.1"/>
    <property type="molecule type" value="Genomic_DNA"/>
</dbReference>
<comment type="similarity">
    <text evidence="1 7">Belongs to the UDPGP type 2 family.</text>
</comment>
<accession>A0A177EBP8</accession>
<dbReference type="RefSeq" id="WP_068540950.1">
    <property type="nucleotide sequence ID" value="NZ_LSFI01000005.1"/>
</dbReference>
<evidence type="ECO:0000256" key="3">
    <source>
        <dbReference type="ARBA" id="ARBA00019048"/>
    </source>
</evidence>
<evidence type="ECO:0000256" key="6">
    <source>
        <dbReference type="ARBA" id="ARBA00048128"/>
    </source>
</evidence>
<protein>
    <recommendedName>
        <fullName evidence="3 7">UTP--glucose-1-phosphate uridylyltransferase</fullName>
        <ecNumber evidence="2 7">2.7.7.9</ecNumber>
    </recommendedName>
    <alternativeName>
        <fullName evidence="7">UDP-glucose pyrophosphorylase</fullName>
    </alternativeName>
</protein>
<dbReference type="STRING" id="1795632.TH606_01610"/>
<dbReference type="PANTHER" id="PTHR43197">
    <property type="entry name" value="UTP--GLUCOSE-1-PHOSPHATE URIDYLYLTRANSFERASE"/>
    <property type="match status" value="1"/>
</dbReference>
<dbReference type="Gene3D" id="3.90.550.10">
    <property type="entry name" value="Spore Coat Polysaccharide Biosynthesis Protein SpsA, Chain A"/>
    <property type="match status" value="1"/>
</dbReference>
<keyword evidence="4 7" id="KW-0808">Transferase</keyword>
<keyword evidence="5 7" id="KW-0548">Nucleotidyltransferase</keyword>
<dbReference type="EC" id="2.7.7.9" evidence="2 7"/>
<sequence length="292" mass="32589">MSHSIRKAVLPVAGLGTRFLPATKAIPKEMLTVVDRPTIQYIVEEAVNSGVKQVILVTSSGKSAIENHFDYSYELESYLEAKGKHKLLEEVRRVTSLIEDIVSVRQKKPLGLGHAVYVTRHVVGREPFAVLLGDDLVDAQIPCLKQMIEVFEEFKGPVIAVQRVPREEISRYGIVAGEKVGDGVIRVREMKEKPAPGEIDSDLAIIGRYILIPEIYDYLARTKPGVGGEIQLTDALSALKDDHPVYAYEFEGTRYDAGDKFGFMQAVITFALKHPEIGEKVKQFLKEKIKEI</sequence>
<proteinExistence type="inferred from homology"/>
<dbReference type="PANTHER" id="PTHR43197:SF1">
    <property type="entry name" value="UTP--GLUCOSE-1-PHOSPHATE URIDYLYLTRANSFERASE"/>
    <property type="match status" value="1"/>
</dbReference>
<dbReference type="InterPro" id="IPR005771">
    <property type="entry name" value="GalU_uridylyltTrfase_bac/arc"/>
</dbReference>
<comment type="caution">
    <text evidence="9">The sequence shown here is derived from an EMBL/GenBank/DDBJ whole genome shotgun (WGS) entry which is preliminary data.</text>
</comment>
<name>A0A177EBP8_9BACT</name>
<dbReference type="GO" id="GO:0003983">
    <property type="term" value="F:UTP:glucose-1-phosphate uridylyltransferase activity"/>
    <property type="evidence" value="ECO:0007669"/>
    <property type="project" value="UniProtKB-EC"/>
</dbReference>
<keyword evidence="10" id="KW-1185">Reference proteome</keyword>
<dbReference type="Pfam" id="PF00483">
    <property type="entry name" value="NTP_transferase"/>
    <property type="match status" value="1"/>
</dbReference>
<dbReference type="InterPro" id="IPR005835">
    <property type="entry name" value="NTP_transferase_dom"/>
</dbReference>
<evidence type="ECO:0000256" key="2">
    <source>
        <dbReference type="ARBA" id="ARBA00012415"/>
    </source>
</evidence>
<organism evidence="9 10">
    <name type="scientific">Thermodesulfatator autotrophicus</name>
    <dbReference type="NCBI Taxonomy" id="1795632"/>
    <lineage>
        <taxon>Bacteria</taxon>
        <taxon>Pseudomonadati</taxon>
        <taxon>Thermodesulfobacteriota</taxon>
        <taxon>Thermodesulfobacteria</taxon>
        <taxon>Thermodesulfobacteriales</taxon>
        <taxon>Thermodesulfatatoraceae</taxon>
        <taxon>Thermodesulfatator</taxon>
    </lineage>
</organism>
<evidence type="ECO:0000256" key="1">
    <source>
        <dbReference type="ARBA" id="ARBA00006890"/>
    </source>
</evidence>
<dbReference type="AlphaFoldDB" id="A0A177EBP8"/>
<evidence type="ECO:0000256" key="5">
    <source>
        <dbReference type="ARBA" id="ARBA00022695"/>
    </source>
</evidence>
<reference evidence="9 10" key="1">
    <citation type="submission" date="2016-02" db="EMBL/GenBank/DDBJ databases">
        <title>Draft genome sequence of Thermodesulfatator sp. S606.</title>
        <authorList>
            <person name="Lai Q."/>
            <person name="Cao J."/>
            <person name="Dupont S."/>
            <person name="Shao Z."/>
            <person name="Jebbar M."/>
            <person name="Alain K."/>
        </authorList>
    </citation>
    <scope>NUCLEOTIDE SEQUENCE [LARGE SCALE GENOMIC DNA]</scope>
    <source>
        <strain evidence="9 10">S606</strain>
    </source>
</reference>
<dbReference type="OrthoDB" id="9803306at2"/>
<dbReference type="InterPro" id="IPR029044">
    <property type="entry name" value="Nucleotide-diphossugar_trans"/>
</dbReference>
<evidence type="ECO:0000313" key="10">
    <source>
        <dbReference type="Proteomes" id="UP000076964"/>
    </source>
</evidence>
<evidence type="ECO:0000313" key="9">
    <source>
        <dbReference type="EMBL" id="OAG28429.1"/>
    </source>
</evidence>
<gene>
    <name evidence="9" type="ORF">TH606_01610</name>
</gene>
<dbReference type="GO" id="GO:0006011">
    <property type="term" value="P:UDP-alpha-D-glucose metabolic process"/>
    <property type="evidence" value="ECO:0007669"/>
    <property type="project" value="InterPro"/>
</dbReference>
<dbReference type="NCBIfam" id="TIGR01099">
    <property type="entry name" value="galU"/>
    <property type="match status" value="1"/>
</dbReference>
<dbReference type="CDD" id="cd02541">
    <property type="entry name" value="UGPase_prokaryotic"/>
    <property type="match status" value="1"/>
</dbReference>
<dbReference type="SUPFAM" id="SSF53448">
    <property type="entry name" value="Nucleotide-diphospho-sugar transferases"/>
    <property type="match status" value="1"/>
</dbReference>
<evidence type="ECO:0000259" key="8">
    <source>
        <dbReference type="Pfam" id="PF00483"/>
    </source>
</evidence>
<dbReference type="Proteomes" id="UP000076964">
    <property type="component" value="Unassembled WGS sequence"/>
</dbReference>
<feature type="domain" description="Nucleotidyl transferase" evidence="8">
    <location>
        <begin position="8"/>
        <end position="264"/>
    </location>
</feature>
<evidence type="ECO:0000256" key="4">
    <source>
        <dbReference type="ARBA" id="ARBA00022679"/>
    </source>
</evidence>